<proteinExistence type="inferred from homology"/>
<dbReference type="GO" id="GO:0006611">
    <property type="term" value="P:protein export from nucleus"/>
    <property type="evidence" value="ECO:0007669"/>
    <property type="project" value="TreeGrafter"/>
</dbReference>
<comment type="caution">
    <text evidence="8">The sequence shown here is derived from an EMBL/GenBank/DDBJ whole genome shotgun (WGS) entry which is preliminary data.</text>
</comment>
<comment type="subcellular location">
    <subcellularLocation>
        <location evidence="2">Cytoplasm</location>
    </subcellularLocation>
    <subcellularLocation>
        <location evidence="1">Nucleus</location>
    </subcellularLocation>
</comment>
<evidence type="ECO:0000256" key="2">
    <source>
        <dbReference type="ARBA" id="ARBA00004496"/>
    </source>
</evidence>
<evidence type="ECO:0000256" key="6">
    <source>
        <dbReference type="ARBA" id="ARBA00022927"/>
    </source>
</evidence>
<dbReference type="OrthoDB" id="244158at2759"/>
<dbReference type="AlphaFoldDB" id="A0A9N9JM51"/>
<evidence type="ECO:0000256" key="1">
    <source>
        <dbReference type="ARBA" id="ARBA00004123"/>
    </source>
</evidence>
<keyword evidence="9" id="KW-1185">Reference proteome</keyword>
<dbReference type="PANTHER" id="PTHR12596:SF2">
    <property type="entry name" value="EXPORTIN-7 ISOFORM X1"/>
    <property type="match status" value="1"/>
</dbReference>
<dbReference type="InterPro" id="IPR044189">
    <property type="entry name" value="XPO4/7-like"/>
</dbReference>
<dbReference type="Proteomes" id="UP000789342">
    <property type="component" value="Unassembled WGS sequence"/>
</dbReference>
<sequence length="86" mass="10027">RQINLRPTAGHDKYSEKYKGISICFSILTKSFSGRYVNFGVFELYGDKALEVALNASFEMMLNVELEDILVRWIRLIFRRSPQSTF</sequence>
<keyword evidence="4" id="KW-0813">Transport</keyword>
<protein>
    <submittedName>
        <fullName evidence="8">18495_t:CDS:1</fullName>
    </submittedName>
</protein>
<comment type="similarity">
    <text evidence="3">Belongs to the exportin family.</text>
</comment>
<evidence type="ECO:0000256" key="4">
    <source>
        <dbReference type="ARBA" id="ARBA00022448"/>
    </source>
</evidence>
<organism evidence="8 9">
    <name type="scientific">Acaulospora morrowiae</name>
    <dbReference type="NCBI Taxonomy" id="94023"/>
    <lineage>
        <taxon>Eukaryota</taxon>
        <taxon>Fungi</taxon>
        <taxon>Fungi incertae sedis</taxon>
        <taxon>Mucoromycota</taxon>
        <taxon>Glomeromycotina</taxon>
        <taxon>Glomeromycetes</taxon>
        <taxon>Diversisporales</taxon>
        <taxon>Acaulosporaceae</taxon>
        <taxon>Acaulospora</taxon>
    </lineage>
</organism>
<gene>
    <name evidence="8" type="ORF">AMORRO_LOCUS17709</name>
</gene>
<evidence type="ECO:0000313" key="9">
    <source>
        <dbReference type="Proteomes" id="UP000789342"/>
    </source>
</evidence>
<dbReference type="GO" id="GO:0005049">
    <property type="term" value="F:nuclear export signal receptor activity"/>
    <property type="evidence" value="ECO:0007669"/>
    <property type="project" value="InterPro"/>
</dbReference>
<evidence type="ECO:0000256" key="5">
    <source>
        <dbReference type="ARBA" id="ARBA00022490"/>
    </source>
</evidence>
<dbReference type="GO" id="GO:0005737">
    <property type="term" value="C:cytoplasm"/>
    <property type="evidence" value="ECO:0007669"/>
    <property type="project" value="UniProtKB-SubCell"/>
</dbReference>
<feature type="non-terminal residue" evidence="8">
    <location>
        <position position="1"/>
    </location>
</feature>
<dbReference type="GO" id="GO:0005643">
    <property type="term" value="C:nuclear pore"/>
    <property type="evidence" value="ECO:0007669"/>
    <property type="project" value="TreeGrafter"/>
</dbReference>
<keyword evidence="6" id="KW-0653">Protein transport</keyword>
<accession>A0A9N9JM51</accession>
<keyword evidence="5" id="KW-0963">Cytoplasm</keyword>
<keyword evidence="7" id="KW-0539">Nucleus</keyword>
<evidence type="ECO:0000256" key="7">
    <source>
        <dbReference type="ARBA" id="ARBA00023242"/>
    </source>
</evidence>
<name>A0A9N9JM51_9GLOM</name>
<evidence type="ECO:0000313" key="8">
    <source>
        <dbReference type="EMBL" id="CAG8785756.1"/>
    </source>
</evidence>
<reference evidence="8" key="1">
    <citation type="submission" date="2021-06" db="EMBL/GenBank/DDBJ databases">
        <authorList>
            <person name="Kallberg Y."/>
            <person name="Tangrot J."/>
            <person name="Rosling A."/>
        </authorList>
    </citation>
    <scope>NUCLEOTIDE SEQUENCE</scope>
    <source>
        <strain evidence="8">CL551</strain>
    </source>
</reference>
<dbReference type="EMBL" id="CAJVPV010056498">
    <property type="protein sequence ID" value="CAG8785756.1"/>
    <property type="molecule type" value="Genomic_DNA"/>
</dbReference>
<dbReference type="PANTHER" id="PTHR12596">
    <property type="entry name" value="EXPORTIN 4,7-RELATED"/>
    <property type="match status" value="1"/>
</dbReference>
<evidence type="ECO:0000256" key="3">
    <source>
        <dbReference type="ARBA" id="ARBA00009466"/>
    </source>
</evidence>
<feature type="non-terminal residue" evidence="8">
    <location>
        <position position="86"/>
    </location>
</feature>